<name>A0A6J7WVW4_9CAUD</name>
<evidence type="ECO:0000313" key="3">
    <source>
        <dbReference type="EMBL" id="CAB5221877.1"/>
    </source>
</evidence>
<reference evidence="3" key="1">
    <citation type="submission" date="2020-05" db="EMBL/GenBank/DDBJ databases">
        <authorList>
            <person name="Chiriac C."/>
            <person name="Salcher M."/>
            <person name="Ghai R."/>
            <person name="Kavagutti S V."/>
        </authorList>
    </citation>
    <scope>NUCLEOTIDE SEQUENCE</scope>
</reference>
<dbReference type="Pfam" id="PF21277">
    <property type="entry name" value="T6SS_VgrG3-like_C"/>
    <property type="match status" value="1"/>
</dbReference>
<proteinExistence type="predicted"/>
<organism evidence="3">
    <name type="scientific">uncultured Caudovirales phage</name>
    <dbReference type="NCBI Taxonomy" id="2100421"/>
    <lineage>
        <taxon>Viruses</taxon>
        <taxon>Duplodnaviria</taxon>
        <taxon>Heunggongvirae</taxon>
        <taxon>Uroviricota</taxon>
        <taxon>Caudoviricetes</taxon>
        <taxon>Peduoviridae</taxon>
        <taxon>Maltschvirus</taxon>
        <taxon>Maltschvirus maltsch</taxon>
    </lineage>
</organism>
<evidence type="ECO:0000259" key="2">
    <source>
        <dbReference type="Pfam" id="PF21277"/>
    </source>
</evidence>
<feature type="domain" description="Type VI secretion system spike protein VgrG3-like C-terminal" evidence="2">
    <location>
        <begin position="152"/>
        <end position="353"/>
    </location>
</feature>
<accession>A0A6J7WVW4</accession>
<protein>
    <submittedName>
        <fullName evidence="3">Protein Gp5, N-terminal OB-fold domain containing protein</fullName>
    </submittedName>
</protein>
<dbReference type="InterPro" id="IPR049073">
    <property type="entry name" value="T6SS_VgrG3-like_C"/>
</dbReference>
<dbReference type="EMBL" id="LR798294">
    <property type="protein sequence ID" value="CAB5221877.1"/>
    <property type="molecule type" value="Genomic_DNA"/>
</dbReference>
<dbReference type="InterPro" id="IPR009590">
    <property type="entry name" value="Gp5_OB_N"/>
</dbReference>
<gene>
    <name evidence="3" type="ORF">UFOVP242_119</name>
</gene>
<dbReference type="Pfam" id="PF06714">
    <property type="entry name" value="Gp5_OB"/>
    <property type="match status" value="1"/>
</dbReference>
<dbReference type="SUPFAM" id="SSF69255">
    <property type="entry name" value="gp5 N-terminal domain-like"/>
    <property type="match status" value="1"/>
</dbReference>
<feature type="domain" description="Protein Gp5 N-terminal OB-fold" evidence="1">
    <location>
        <begin position="42"/>
        <end position="106"/>
    </location>
</feature>
<dbReference type="Gene3D" id="2.40.50.260">
    <property type="entry name" value="Nucleic acid-binding protein domain"/>
    <property type="match status" value="1"/>
</dbReference>
<evidence type="ECO:0000259" key="1">
    <source>
        <dbReference type="Pfam" id="PF06714"/>
    </source>
</evidence>
<sequence>MQKIFNKDGFNWWIGVVEDRMDPEKMGRLKVRIFGYHTDSKVILPTKDLPWATPIQPITSAAISGIGSSPIGPVEGTWVIGFFLDGEDMQQPAVFGTIATKAAKKAFSFFEDKPQVTNPNDGVLKDGSGNVVVDGSGNPVRVGTPQVEGWELGQTSEKYESGGKGPGTINAYNGAAGGDLGGASYGTYQLASYLPAVMTNGKARPSAKNSPVVQFLNNSKFKDKFANLEPATAAFDAKWTEIANTYKTEFKDEQHEYIQRKYYNVAVANLQRQGLDLTKYGPAVQDLIWSGAVQFGPANIKAFTEALRDKSTLTDKDIVTLVSEWKINNVDTLFKSSSESIRAGVKSRYQSEKTALLKLIK</sequence>